<accession>A0A815XMP2</accession>
<keyword evidence="1" id="KW-0732">Signal</keyword>
<evidence type="ECO:0000313" key="2">
    <source>
        <dbReference type="EMBL" id="CAF1559390.1"/>
    </source>
</evidence>
<protein>
    <submittedName>
        <fullName evidence="2">Uncharacterized protein</fullName>
    </submittedName>
</protein>
<feature type="non-terminal residue" evidence="2">
    <location>
        <position position="1"/>
    </location>
</feature>
<dbReference type="EMBL" id="CAJNOJ010002376">
    <property type="protein sequence ID" value="CAF1559390.1"/>
    <property type="molecule type" value="Genomic_DNA"/>
</dbReference>
<gene>
    <name evidence="2" type="ORF">EDS130_LOCUS46489</name>
</gene>
<sequence>AREYSRVDAPLTLSLLVSVTVCIISVGAEDVEEDAGAEDVEKDARVEELFEFNTSSAEYSFMVD</sequence>
<name>A0A815XMP2_ADIRI</name>
<evidence type="ECO:0000313" key="3">
    <source>
        <dbReference type="Proteomes" id="UP000663852"/>
    </source>
</evidence>
<comment type="caution">
    <text evidence="2">The sequence shown here is derived from an EMBL/GenBank/DDBJ whole genome shotgun (WGS) entry which is preliminary data.</text>
</comment>
<feature type="signal peptide" evidence="1">
    <location>
        <begin position="1"/>
        <end position="28"/>
    </location>
</feature>
<dbReference type="AlphaFoldDB" id="A0A815XMP2"/>
<dbReference type="Proteomes" id="UP000663852">
    <property type="component" value="Unassembled WGS sequence"/>
</dbReference>
<organism evidence="2 3">
    <name type="scientific">Adineta ricciae</name>
    <name type="common">Rotifer</name>
    <dbReference type="NCBI Taxonomy" id="249248"/>
    <lineage>
        <taxon>Eukaryota</taxon>
        <taxon>Metazoa</taxon>
        <taxon>Spiralia</taxon>
        <taxon>Gnathifera</taxon>
        <taxon>Rotifera</taxon>
        <taxon>Eurotatoria</taxon>
        <taxon>Bdelloidea</taxon>
        <taxon>Adinetida</taxon>
        <taxon>Adinetidae</taxon>
        <taxon>Adineta</taxon>
    </lineage>
</organism>
<proteinExistence type="predicted"/>
<reference evidence="2" key="1">
    <citation type="submission" date="2021-02" db="EMBL/GenBank/DDBJ databases">
        <authorList>
            <person name="Nowell W R."/>
        </authorList>
    </citation>
    <scope>NUCLEOTIDE SEQUENCE</scope>
</reference>
<feature type="chain" id="PRO_5032718585" evidence="1">
    <location>
        <begin position="29"/>
        <end position="64"/>
    </location>
</feature>
<evidence type="ECO:0000256" key="1">
    <source>
        <dbReference type="SAM" id="SignalP"/>
    </source>
</evidence>